<feature type="region of interest" description="Disordered" evidence="2">
    <location>
        <begin position="1521"/>
        <end position="1548"/>
    </location>
</feature>
<protein>
    <submittedName>
        <fullName evidence="4">Tetratricopeptide repeat protein 28</fullName>
    </submittedName>
</protein>
<feature type="repeat" description="TPR" evidence="1">
    <location>
        <begin position="250"/>
        <end position="283"/>
    </location>
</feature>
<feature type="repeat" description="TPR" evidence="1">
    <location>
        <begin position="1061"/>
        <end position="1094"/>
    </location>
</feature>
<dbReference type="SUPFAM" id="SSF48452">
    <property type="entry name" value="TPR-like"/>
    <property type="match status" value="8"/>
</dbReference>
<dbReference type="PANTHER" id="PTHR10098:SF108">
    <property type="entry name" value="TETRATRICOPEPTIDE REPEAT PROTEIN 28"/>
    <property type="match status" value="1"/>
</dbReference>
<feature type="compositionally biased region" description="Low complexity" evidence="2">
    <location>
        <begin position="1293"/>
        <end position="1305"/>
    </location>
</feature>
<organism evidence="4 5">
    <name type="scientific">Geodia barretti</name>
    <name type="common">Barrett's horny sponge</name>
    <dbReference type="NCBI Taxonomy" id="519541"/>
    <lineage>
        <taxon>Eukaryota</taxon>
        <taxon>Metazoa</taxon>
        <taxon>Porifera</taxon>
        <taxon>Demospongiae</taxon>
        <taxon>Heteroscleromorpha</taxon>
        <taxon>Tetractinellida</taxon>
        <taxon>Astrophorina</taxon>
        <taxon>Geodiidae</taxon>
        <taxon>Geodia</taxon>
    </lineage>
</organism>
<dbReference type="InterPro" id="IPR019734">
    <property type="entry name" value="TPR_rpt"/>
</dbReference>
<dbReference type="EMBL" id="CASHTH010000015">
    <property type="protein sequence ID" value="CAI7989032.1"/>
    <property type="molecule type" value="Genomic_DNA"/>
</dbReference>
<evidence type="ECO:0000256" key="1">
    <source>
        <dbReference type="PROSITE-ProRule" id="PRU00339"/>
    </source>
</evidence>
<dbReference type="Gene3D" id="1.25.40.10">
    <property type="entry name" value="Tetratricopeptide repeat domain"/>
    <property type="match status" value="7"/>
</dbReference>
<sequence length="1927" mass="212412">MNDLAGEEGDFLQAIERFTEAITLDHSNHTLFSNRSAAYARVSKFAEALKDAQRCHELKRDWPKSYYRLGVALQGLERFEDAMVSFAEGLAIDPKSGPLLSGVTQTMLQSPLKAKFQPKLEKFETLKLDKNPFIITSLIGQELQTANRMEPAVRILEAARAIGTDSMKLEASLLQALGRVNWILGNTEKALEYMQKDLEINESIGDSLGCCRAHESLGTALFSLGRYSEAVVQHTKQNERAQAVDQWEAISALHRLGQALVKLSKYVEGLKAYKESLKLAKEVGDNSLTARAFSHLGSTHISAGEVDKAIMWHHHHLSFAKEIQSKAEEAEAYGHLGRACFLKSNYEQSMMFYQQLLSVAVQLNDLVLKARAYGGMGQANRAMGNLWHAQSCREQQLKISKDLGDAESQLAALNQLGHIHKAAGKLSQAMQCYTECLELAQGVKDRAAEGKAYANLGSCHMALGSFRDAVRYFQQELVISRERVDRASEAATLGHLGSAFLALDSRQAAQEHMQQSLALAEQIGNKVVQCQALSNLGSYYTSAKRHAEALPCLERALQLSQELKDATTESKVCHNLGLCHEGLGHYRQAIQYYQHDFMVAKEAQDKEGMTRACEKLMRAYSENGDKEQADAYKRKLHTIAEEIQNTSGKCTFWTQIAEDALNSGDYEKAVEYYENLLKEAKKEQHQSFEGLAYCGLGNACLSRGDFEHALSYHRRDLSLRKAARDVTGECQAYGNMGATYNSLAQHQQAVECYEHELALAKQLENAILMTKAYGCLGIVHRNMKNFQKALQYHQLQLQSSLQLKDNLLEQANSCANLGDSFEAVGDFQQAVRQHEQYLIFSQKAHSDGSQMRALSSLGRAHRGLGNLRKALSYFERQLKLSKSVGDEYTEAECYADIGGVQMLLGEYNQALESFSSQLTLSRSLEDLFSEAMAACGLGEVHSRLGNFREAIDYHKLDHRISSANRFLDGEARALGNIAETYESMGEYKTAIDFREKQLSAADTLRDNFSKALSFMGLGKIHIKMGDCARAVSLLKQALSLVVDQTAAETNAHTQAEIEVEAKIRFYLGQAFYYQSHFEAALVYLRKALPLFEHMRQNVGHYDHATKQTLELYPFLFQTLVNTLVRQGKVEEALEMAEMERNRAITDALAQRDVSRQAMKEVALMKQYTPNSSWIQEAIEAIRCPVLYFAVALNHIFIWMLHPKSGIVQFQQVDMQEFALTGYDTASIYSESSSSYVQPLVDSVASVREALGVEQRYRLATKSVGSGISDDLDSGDDAESVVGSTISAPAFRPGSSSSRGDSIGMSHQKGSRKPVNMAPVYELYDILIKPMEYVLPQPKSPGGTGGKVVIVPDKDLYLVPFSLLKGEGGTECLYQRYHLQVVPSLQSLIPPTPKPTPKVSRKQSLAPRSSRSPSPATPGLKGGSRRSSSPSPLSHDQQNLRSGAQRLCPLVVSNPAIPVSGAHCPWHSLIGVEKETRLLSDLLEVKPLSGKAASKEAVMRRLSSAECVHFITNVSWERGQLVLGPPDNSHSDSEDSIDGQGAESRVSGDGVAVGRRGVADGAANALPEPRDYLLTVGELMELRLSAKLVVLSGAHHSDGSRVSAKGLMCLAQAFLCSGVECVIVPLWATSLQASRLMMNAFYSSLVYGSRASRALAYGMQVVHDSSRYSHPANWAGYLLVGRDTVLRDRMQPLVRSMCSLLQANQEDYLVAALRHLLSMISTSVKRVSQSEGAMEPKYSTQQAVERKVGAVPGWEELLKATGFHFIHPIKKDVPTTIVYPEHDDSGIQRKCQQQLEALLSIPHCLRPLASLSKHPSSASPVLASLQLARASVETGEGTRKGVRLQLERSAWTSPGCSDLFGQLGFKPSSQLPPESPWVTLQAPPSTVDHKTLNSAITALHAVFGPVDHLAQITSSHKSPSAIAEQEVL</sequence>
<feature type="repeat" description="TPR" evidence="1">
    <location>
        <begin position="63"/>
        <end position="96"/>
    </location>
</feature>
<dbReference type="SMART" id="SM00028">
    <property type="entry name" value="TPR"/>
    <property type="match status" value="24"/>
</dbReference>
<dbReference type="PANTHER" id="PTHR10098">
    <property type="entry name" value="RAPSYN-RELATED"/>
    <property type="match status" value="1"/>
</dbReference>
<dbReference type="Pfam" id="PF13424">
    <property type="entry name" value="TPR_12"/>
    <property type="match status" value="4"/>
</dbReference>
<feature type="repeat" description="TPR" evidence="1">
    <location>
        <begin position="450"/>
        <end position="483"/>
    </location>
</feature>
<dbReference type="PROSITE" id="PS50005">
    <property type="entry name" value="TPR"/>
    <property type="match status" value="9"/>
</dbReference>
<dbReference type="Proteomes" id="UP001174909">
    <property type="component" value="Unassembled WGS sequence"/>
</dbReference>
<gene>
    <name evidence="4" type="ORF">GBAR_LOCUS104</name>
</gene>
<feature type="repeat" description="TPR" evidence="1">
    <location>
        <begin position="730"/>
        <end position="763"/>
    </location>
</feature>
<feature type="region of interest" description="Disordered" evidence="2">
    <location>
        <begin position="1286"/>
        <end position="1311"/>
    </location>
</feature>
<evidence type="ECO:0000256" key="2">
    <source>
        <dbReference type="SAM" id="MobiDB-lite"/>
    </source>
</evidence>
<feature type="repeat" description="TPR" evidence="1">
    <location>
        <begin position="530"/>
        <end position="563"/>
    </location>
</feature>
<dbReference type="InterPro" id="IPR024983">
    <property type="entry name" value="CHAT_dom"/>
</dbReference>
<keyword evidence="5" id="KW-1185">Reference proteome</keyword>
<evidence type="ECO:0000259" key="3">
    <source>
        <dbReference type="Pfam" id="PF12770"/>
    </source>
</evidence>
<feature type="repeat" description="TPR" evidence="1">
    <location>
        <begin position="851"/>
        <end position="884"/>
    </location>
</feature>
<keyword evidence="1" id="KW-0802">TPR repeat</keyword>
<dbReference type="Pfam" id="PF13432">
    <property type="entry name" value="TPR_16"/>
    <property type="match status" value="1"/>
</dbReference>
<feature type="repeat" description="TPR" evidence="1">
    <location>
        <begin position="171"/>
        <end position="204"/>
    </location>
</feature>
<comment type="caution">
    <text evidence="4">The sequence shown here is derived from an EMBL/GenBank/DDBJ whole genome shotgun (WGS) entry which is preliminary data.</text>
</comment>
<dbReference type="Pfam" id="PF13181">
    <property type="entry name" value="TPR_8"/>
    <property type="match status" value="3"/>
</dbReference>
<name>A0AA35VRF3_GEOBA</name>
<dbReference type="Pfam" id="PF13176">
    <property type="entry name" value="TPR_7"/>
    <property type="match status" value="2"/>
</dbReference>
<feature type="domain" description="CHAT" evidence="3">
    <location>
        <begin position="1321"/>
        <end position="1681"/>
    </location>
</feature>
<reference evidence="4" key="1">
    <citation type="submission" date="2023-03" db="EMBL/GenBank/DDBJ databases">
        <authorList>
            <person name="Steffen K."/>
            <person name="Cardenas P."/>
        </authorList>
    </citation>
    <scope>NUCLEOTIDE SEQUENCE</scope>
</reference>
<accession>A0AA35VRF3</accession>
<dbReference type="Pfam" id="PF12770">
    <property type="entry name" value="CHAT"/>
    <property type="match status" value="1"/>
</dbReference>
<proteinExistence type="predicted"/>
<feature type="repeat" description="TPR" evidence="1">
    <location>
        <begin position="891"/>
        <end position="924"/>
    </location>
</feature>
<dbReference type="InterPro" id="IPR011990">
    <property type="entry name" value="TPR-like_helical_dom_sf"/>
</dbReference>
<evidence type="ECO:0000313" key="5">
    <source>
        <dbReference type="Proteomes" id="UP001174909"/>
    </source>
</evidence>
<evidence type="ECO:0000313" key="4">
    <source>
        <dbReference type="EMBL" id="CAI7989032.1"/>
    </source>
</evidence>
<feature type="region of interest" description="Disordered" evidence="2">
    <location>
        <begin position="1385"/>
        <end position="1439"/>
    </location>
</feature>
<feature type="compositionally biased region" description="Low complexity" evidence="2">
    <location>
        <begin position="1405"/>
        <end position="1433"/>
    </location>
</feature>